<feature type="region of interest" description="Disordered" evidence="3">
    <location>
        <begin position="183"/>
        <end position="212"/>
    </location>
</feature>
<dbReference type="PANTHER" id="PTHR23050">
    <property type="entry name" value="CALCIUM BINDING PROTEIN"/>
    <property type="match status" value="1"/>
</dbReference>
<dbReference type="SUPFAM" id="SSF47473">
    <property type="entry name" value="EF-hand"/>
    <property type="match status" value="1"/>
</dbReference>
<dbReference type="PROSITE" id="PS50222">
    <property type="entry name" value="EF_HAND_2"/>
    <property type="match status" value="2"/>
</dbReference>
<dbReference type="CDD" id="cd00051">
    <property type="entry name" value="EFh"/>
    <property type="match status" value="1"/>
</dbReference>
<dbReference type="Pfam" id="PF13833">
    <property type="entry name" value="EF-hand_8"/>
    <property type="match status" value="1"/>
</dbReference>
<evidence type="ECO:0000313" key="4">
    <source>
        <dbReference type="EMBL" id="CAD7232350.1"/>
    </source>
</evidence>
<name>A0A7R8ZS52_9CRUS</name>
<reference evidence="4" key="1">
    <citation type="submission" date="2020-11" db="EMBL/GenBank/DDBJ databases">
        <authorList>
            <person name="Tran Van P."/>
        </authorList>
    </citation>
    <scope>NUCLEOTIDE SEQUENCE</scope>
</reference>
<dbReference type="SMART" id="SM00054">
    <property type="entry name" value="EFh"/>
    <property type="match status" value="2"/>
</dbReference>
<dbReference type="Pfam" id="PF13499">
    <property type="entry name" value="EF-hand_7"/>
    <property type="match status" value="1"/>
</dbReference>
<keyword evidence="2" id="KW-0106">Calcium</keyword>
<evidence type="ECO:0000256" key="3">
    <source>
        <dbReference type="SAM" id="MobiDB-lite"/>
    </source>
</evidence>
<dbReference type="InterPro" id="IPR011992">
    <property type="entry name" value="EF-hand-dom_pair"/>
</dbReference>
<dbReference type="AlphaFoldDB" id="A0A7R8ZS52"/>
<protein>
    <submittedName>
        <fullName evidence="4">Uncharacterized protein</fullName>
    </submittedName>
</protein>
<feature type="compositionally biased region" description="Acidic residues" evidence="3">
    <location>
        <begin position="186"/>
        <end position="195"/>
    </location>
</feature>
<dbReference type="OrthoDB" id="26525at2759"/>
<proteinExistence type="predicted"/>
<dbReference type="PROSITE" id="PS00018">
    <property type="entry name" value="EF_HAND_1"/>
    <property type="match status" value="1"/>
</dbReference>
<dbReference type="Gene3D" id="1.10.238.10">
    <property type="entry name" value="EF-hand"/>
    <property type="match status" value="2"/>
</dbReference>
<dbReference type="GO" id="GO:0005509">
    <property type="term" value="F:calcium ion binding"/>
    <property type="evidence" value="ECO:0007669"/>
    <property type="project" value="InterPro"/>
</dbReference>
<dbReference type="InterPro" id="IPR001751">
    <property type="entry name" value="S100/CaBP7/8-like_CS"/>
</dbReference>
<dbReference type="InterPro" id="IPR018247">
    <property type="entry name" value="EF_Hand_1_Ca_BS"/>
</dbReference>
<organism evidence="4">
    <name type="scientific">Cyprideis torosa</name>
    <dbReference type="NCBI Taxonomy" id="163714"/>
    <lineage>
        <taxon>Eukaryota</taxon>
        <taxon>Metazoa</taxon>
        <taxon>Ecdysozoa</taxon>
        <taxon>Arthropoda</taxon>
        <taxon>Crustacea</taxon>
        <taxon>Oligostraca</taxon>
        <taxon>Ostracoda</taxon>
        <taxon>Podocopa</taxon>
        <taxon>Podocopida</taxon>
        <taxon>Cytherocopina</taxon>
        <taxon>Cytheroidea</taxon>
        <taxon>Cytherideidae</taxon>
        <taxon>Cyprideis</taxon>
    </lineage>
</organism>
<gene>
    <name evidence="4" type="ORF">CTOB1V02_LOCUS10186</name>
</gene>
<dbReference type="PROSITE" id="PS00303">
    <property type="entry name" value="S100_CABP"/>
    <property type="match status" value="1"/>
</dbReference>
<dbReference type="InterPro" id="IPR002048">
    <property type="entry name" value="EF_hand_dom"/>
</dbReference>
<accession>A0A7R8ZS52</accession>
<evidence type="ECO:0000256" key="1">
    <source>
        <dbReference type="ARBA" id="ARBA00022737"/>
    </source>
</evidence>
<dbReference type="InterPro" id="IPR050145">
    <property type="entry name" value="Centrin_CML-like"/>
</dbReference>
<dbReference type="EMBL" id="OB664561">
    <property type="protein sequence ID" value="CAD7232350.1"/>
    <property type="molecule type" value="Genomic_DNA"/>
</dbReference>
<evidence type="ECO:0000256" key="2">
    <source>
        <dbReference type="ARBA" id="ARBA00022837"/>
    </source>
</evidence>
<keyword evidence="1" id="KW-0677">Repeat</keyword>
<sequence>MRSLGQFARSEELNEMLGELDINGDGMFSFDEFCQIISSMDTKDPSEVKPEDEEREMREAFRVREDRSQIKIPSDSSCPKFGSTTTTQYSTWIETNNFKMNYFNPQLFDRHNRGFIGASDLRTVIQCLGESLSEEESSIRCSEFLVRFRIIPFIAIVEEMIREVDVDGDGRIDFEEFVRALTMDDSSGDDSDEEPSPLQSPEQETPKTLMVR</sequence>